<organism evidence="1 2">
    <name type="scientific">Mycena pura</name>
    <dbReference type="NCBI Taxonomy" id="153505"/>
    <lineage>
        <taxon>Eukaryota</taxon>
        <taxon>Fungi</taxon>
        <taxon>Dikarya</taxon>
        <taxon>Basidiomycota</taxon>
        <taxon>Agaricomycotina</taxon>
        <taxon>Agaricomycetes</taxon>
        <taxon>Agaricomycetidae</taxon>
        <taxon>Agaricales</taxon>
        <taxon>Marasmiineae</taxon>
        <taxon>Mycenaceae</taxon>
        <taxon>Mycena</taxon>
    </lineage>
</organism>
<sequence>MDIVAGRIESIWSNASMGSSIARLSVVYRTFEVGSVCDDAADLWAIHGLDEFSAQPVKSKPNEQNFELSYQEIDLYRDRMHSQQSVKDEANRLRQLNHEGESVWPHILEAENAAKLDALQIPGVVVGTKKEAQARHAKLQNLGLYFRNHLMRVFRSNGGPAPKLSDHSSRPSLDATRDEVINDIRNRTTLSGARSFALVRDGYRCMLTEQYDLESSVTYPELVKRAAVEGRTLAGTQCAHIFSETAVEGKANLEYAAGVMAILEAFDLTSKIEHLVSRNVHKDFNILTIQTDLHLLFDRLEIWLEEVIGEPNTYTVCSVDDRVSMTARPPPRRLTFRVDPDLEAACVAKGTPLLRCRRRIRAACSRVAHMSGAAEQVDRLVRDLEETPAMGEALPTFLRRY</sequence>
<proteinExistence type="predicted"/>
<evidence type="ECO:0000313" key="1">
    <source>
        <dbReference type="EMBL" id="KAJ7199427.1"/>
    </source>
</evidence>
<evidence type="ECO:0000313" key="2">
    <source>
        <dbReference type="Proteomes" id="UP001219525"/>
    </source>
</evidence>
<comment type="caution">
    <text evidence="1">The sequence shown here is derived from an EMBL/GenBank/DDBJ whole genome shotgun (WGS) entry which is preliminary data.</text>
</comment>
<dbReference type="EMBL" id="JARJCW010000068">
    <property type="protein sequence ID" value="KAJ7199427.1"/>
    <property type="molecule type" value="Genomic_DNA"/>
</dbReference>
<reference evidence="1" key="1">
    <citation type="submission" date="2023-03" db="EMBL/GenBank/DDBJ databases">
        <title>Massive genome expansion in bonnet fungi (Mycena s.s.) driven by repeated elements and novel gene families across ecological guilds.</title>
        <authorList>
            <consortium name="Lawrence Berkeley National Laboratory"/>
            <person name="Harder C.B."/>
            <person name="Miyauchi S."/>
            <person name="Viragh M."/>
            <person name="Kuo A."/>
            <person name="Thoen E."/>
            <person name="Andreopoulos B."/>
            <person name="Lu D."/>
            <person name="Skrede I."/>
            <person name="Drula E."/>
            <person name="Henrissat B."/>
            <person name="Morin E."/>
            <person name="Kohler A."/>
            <person name="Barry K."/>
            <person name="LaButti K."/>
            <person name="Morin E."/>
            <person name="Salamov A."/>
            <person name="Lipzen A."/>
            <person name="Mereny Z."/>
            <person name="Hegedus B."/>
            <person name="Baldrian P."/>
            <person name="Stursova M."/>
            <person name="Weitz H."/>
            <person name="Taylor A."/>
            <person name="Grigoriev I.V."/>
            <person name="Nagy L.G."/>
            <person name="Martin F."/>
            <person name="Kauserud H."/>
        </authorList>
    </citation>
    <scope>NUCLEOTIDE SEQUENCE</scope>
    <source>
        <strain evidence="1">9144</strain>
    </source>
</reference>
<evidence type="ECO:0008006" key="3">
    <source>
        <dbReference type="Google" id="ProtNLM"/>
    </source>
</evidence>
<dbReference type="Proteomes" id="UP001219525">
    <property type="component" value="Unassembled WGS sequence"/>
</dbReference>
<gene>
    <name evidence="1" type="ORF">GGX14DRAFT_661963</name>
</gene>
<dbReference type="AlphaFoldDB" id="A0AAD6V4L6"/>
<name>A0AAD6V4L6_9AGAR</name>
<keyword evidence="2" id="KW-1185">Reference proteome</keyword>
<protein>
    <recommendedName>
        <fullName evidence="3">HNH nuclease domain-containing protein</fullName>
    </recommendedName>
</protein>
<accession>A0AAD6V4L6</accession>